<feature type="compositionally biased region" description="Polar residues" evidence="10">
    <location>
        <begin position="57"/>
        <end position="73"/>
    </location>
</feature>
<evidence type="ECO:0000256" key="8">
    <source>
        <dbReference type="ARBA" id="ARBA00030014"/>
    </source>
</evidence>
<feature type="domain" description="PCNA-associated factor histone-like" evidence="11">
    <location>
        <begin position="1"/>
        <end position="124"/>
    </location>
</feature>
<dbReference type="GO" id="GO:0051726">
    <property type="term" value="P:regulation of cell cycle"/>
    <property type="evidence" value="ECO:0007669"/>
    <property type="project" value="InterPro"/>
</dbReference>
<reference evidence="12" key="1">
    <citation type="submission" date="2015-11" db="EMBL/GenBank/DDBJ databases">
        <title>De novo transcriptome assembly of four potential Pierce s Disease insect vectors from Arizona vineyards.</title>
        <authorList>
            <person name="Tassone E.E."/>
        </authorList>
    </citation>
    <scope>NUCLEOTIDE SEQUENCE</scope>
</reference>
<dbReference type="GO" id="GO:0006281">
    <property type="term" value="P:DNA repair"/>
    <property type="evidence" value="ECO:0007669"/>
    <property type="project" value="UniProtKB-KW"/>
</dbReference>
<dbReference type="InterPro" id="IPR031444">
    <property type="entry name" value="PCNA-AF_dom"/>
</dbReference>
<dbReference type="PANTHER" id="PTHR15679">
    <property type="entry name" value="PCNA-ASSOCIATED FACTOR"/>
    <property type="match status" value="1"/>
</dbReference>
<evidence type="ECO:0000256" key="5">
    <source>
        <dbReference type="ARBA" id="ARBA00022763"/>
    </source>
</evidence>
<evidence type="ECO:0000256" key="2">
    <source>
        <dbReference type="ARBA" id="ARBA00004556"/>
    </source>
</evidence>
<dbReference type="AlphaFoldDB" id="A0A1B6G4T3"/>
<evidence type="ECO:0000256" key="1">
    <source>
        <dbReference type="ARBA" id="ARBA00004123"/>
    </source>
</evidence>
<comment type="subcellular location">
    <subcellularLocation>
        <location evidence="2">Cytoplasm</location>
        <location evidence="2">Perinuclear region</location>
    </subcellularLocation>
    <subcellularLocation>
        <location evidence="1">Nucleus</location>
    </subcellularLocation>
</comment>
<dbReference type="PANTHER" id="PTHR15679:SF8">
    <property type="entry name" value="PCNA-ASSOCIATED FACTOR"/>
    <property type="match status" value="1"/>
</dbReference>
<proteinExistence type="predicted"/>
<evidence type="ECO:0000256" key="7">
    <source>
        <dbReference type="ARBA" id="ARBA00023242"/>
    </source>
</evidence>
<evidence type="ECO:0000259" key="11">
    <source>
        <dbReference type="Pfam" id="PF15715"/>
    </source>
</evidence>
<accession>A0A1B6G4T3</accession>
<evidence type="ECO:0000313" key="12">
    <source>
        <dbReference type="EMBL" id="JAS57448.1"/>
    </source>
</evidence>
<keyword evidence="4" id="KW-0963">Cytoplasm</keyword>
<name>A0A1B6G4T3_9HEMI</name>
<keyword evidence="5" id="KW-0227">DNA damage</keyword>
<protein>
    <recommendedName>
        <fullName evidence="3">PCNA-associated factor</fullName>
    </recommendedName>
    <alternativeName>
        <fullName evidence="8">PCNA-associated factor of 15 kDa</fullName>
    </alternativeName>
    <alternativeName>
        <fullName evidence="9">PCNA-clamp-associated factor</fullName>
    </alternativeName>
</protein>
<evidence type="ECO:0000256" key="4">
    <source>
        <dbReference type="ARBA" id="ARBA00022490"/>
    </source>
</evidence>
<dbReference type="GO" id="GO:0003682">
    <property type="term" value="F:chromatin binding"/>
    <property type="evidence" value="ECO:0007669"/>
    <property type="project" value="TreeGrafter"/>
</dbReference>
<dbReference type="GO" id="GO:0005634">
    <property type="term" value="C:nucleus"/>
    <property type="evidence" value="ECO:0007669"/>
    <property type="project" value="UniProtKB-SubCell"/>
</dbReference>
<feature type="compositionally biased region" description="Basic and acidic residues" evidence="10">
    <location>
        <begin position="90"/>
        <end position="105"/>
    </location>
</feature>
<feature type="compositionally biased region" description="Basic and acidic residues" evidence="10">
    <location>
        <begin position="117"/>
        <end position="134"/>
    </location>
</feature>
<keyword evidence="7" id="KW-0539">Nucleus</keyword>
<organism evidence="12">
    <name type="scientific">Cuerna arida</name>
    <dbReference type="NCBI Taxonomy" id="1464854"/>
    <lineage>
        <taxon>Eukaryota</taxon>
        <taxon>Metazoa</taxon>
        <taxon>Ecdysozoa</taxon>
        <taxon>Arthropoda</taxon>
        <taxon>Hexapoda</taxon>
        <taxon>Insecta</taxon>
        <taxon>Pterygota</taxon>
        <taxon>Neoptera</taxon>
        <taxon>Paraneoptera</taxon>
        <taxon>Hemiptera</taxon>
        <taxon>Auchenorrhyncha</taxon>
        <taxon>Membracoidea</taxon>
        <taxon>Cicadellidae</taxon>
        <taxon>Cicadellinae</taxon>
        <taxon>Proconiini</taxon>
        <taxon>Cuerna</taxon>
    </lineage>
</organism>
<evidence type="ECO:0000256" key="9">
    <source>
        <dbReference type="ARBA" id="ARBA00031186"/>
    </source>
</evidence>
<dbReference type="Pfam" id="PF15715">
    <property type="entry name" value="PAF"/>
    <property type="match status" value="1"/>
</dbReference>
<evidence type="ECO:0000256" key="3">
    <source>
        <dbReference type="ARBA" id="ARBA00013777"/>
    </source>
</evidence>
<gene>
    <name evidence="12" type="ORF">g.10018</name>
</gene>
<feature type="compositionally biased region" description="Low complexity" evidence="10">
    <location>
        <begin position="22"/>
        <end position="34"/>
    </location>
</feature>
<evidence type="ECO:0000256" key="6">
    <source>
        <dbReference type="ARBA" id="ARBA00023204"/>
    </source>
</evidence>
<dbReference type="GO" id="GO:0019985">
    <property type="term" value="P:translesion synthesis"/>
    <property type="evidence" value="ECO:0007669"/>
    <property type="project" value="TreeGrafter"/>
</dbReference>
<dbReference type="GO" id="GO:0048471">
    <property type="term" value="C:perinuclear region of cytoplasm"/>
    <property type="evidence" value="ECO:0007669"/>
    <property type="project" value="UniProtKB-SubCell"/>
</dbReference>
<feature type="region of interest" description="Disordered" evidence="10">
    <location>
        <begin position="1"/>
        <end position="134"/>
    </location>
</feature>
<keyword evidence="6" id="KW-0234">DNA repair</keyword>
<sequence>MVRTKDSASVKVVGAKAPRKISSTTTSTAVSSGSDSKKKHSGGNSYCPRETPAWQKPITQFFGTSDKPCTSTSCDKEQTTDEAENSKTCNENHIKKEESNSHDMEAANCSTSGEVQGADKNEGEDKKKENCMDT</sequence>
<evidence type="ECO:0000256" key="10">
    <source>
        <dbReference type="SAM" id="MobiDB-lite"/>
    </source>
</evidence>
<dbReference type="InterPro" id="IPR040444">
    <property type="entry name" value="PCNA-AF"/>
</dbReference>
<dbReference type="EMBL" id="GECZ01012321">
    <property type="protein sequence ID" value="JAS57448.1"/>
    <property type="molecule type" value="Transcribed_RNA"/>
</dbReference>